<dbReference type="Gene3D" id="3.10.180.10">
    <property type="entry name" value="2,3-Dihydroxybiphenyl 1,2-Dioxygenase, domain 1"/>
    <property type="match status" value="2"/>
</dbReference>
<gene>
    <name evidence="2" type="ORF">GCM10009681_03190</name>
</gene>
<reference evidence="3" key="1">
    <citation type="journal article" date="2019" name="Int. J. Syst. Evol. Microbiol.">
        <title>The Global Catalogue of Microorganisms (GCM) 10K type strain sequencing project: providing services to taxonomists for standard genome sequencing and annotation.</title>
        <authorList>
            <consortium name="The Broad Institute Genomics Platform"/>
            <consortium name="The Broad Institute Genome Sequencing Center for Infectious Disease"/>
            <person name="Wu L."/>
            <person name="Ma J."/>
        </authorList>
    </citation>
    <scope>NUCLEOTIDE SEQUENCE [LARGE SCALE GENOMIC DNA]</scope>
    <source>
        <strain evidence="3">JCM 13249</strain>
    </source>
</reference>
<evidence type="ECO:0000313" key="2">
    <source>
        <dbReference type="EMBL" id="GAA1736064.1"/>
    </source>
</evidence>
<dbReference type="EMBL" id="BAAALS010000001">
    <property type="protein sequence ID" value="GAA1736064.1"/>
    <property type="molecule type" value="Genomic_DNA"/>
</dbReference>
<name>A0ABP4VTE6_9ACTN</name>
<dbReference type="SUPFAM" id="SSF54593">
    <property type="entry name" value="Glyoxalase/Bleomycin resistance protein/Dihydroxybiphenyl dioxygenase"/>
    <property type="match status" value="2"/>
</dbReference>
<comment type="caution">
    <text evidence="2">The sequence shown here is derived from an EMBL/GenBank/DDBJ whole genome shotgun (WGS) entry which is preliminary data.</text>
</comment>
<feature type="domain" description="VOC" evidence="1">
    <location>
        <begin position="8"/>
        <end position="119"/>
    </location>
</feature>
<protein>
    <submittedName>
        <fullName evidence="2">VOC family protein</fullName>
    </submittedName>
</protein>
<dbReference type="InterPro" id="IPR004360">
    <property type="entry name" value="Glyas_Fos-R_dOase_dom"/>
</dbReference>
<accession>A0ABP4VTE6</accession>
<evidence type="ECO:0000259" key="1">
    <source>
        <dbReference type="PROSITE" id="PS51819"/>
    </source>
</evidence>
<evidence type="ECO:0000313" key="3">
    <source>
        <dbReference type="Proteomes" id="UP001500655"/>
    </source>
</evidence>
<dbReference type="InterPro" id="IPR029068">
    <property type="entry name" value="Glyas_Bleomycin-R_OHBP_Dase"/>
</dbReference>
<sequence length="252" mass="26491">MAAVGAGVPGWVDLGSPDLAVTRRFYGELFGWEPRLSPSGEYTTFLKDGLAVAGAGPLMTPDQPVVWTTYIIVTDADDTAAKAESAGGQLIAPPFDIRDLGRMAIILDPTGAVVGIWQPGTMSGAELFNAPGALSWEELFSQDVAAAKAFYCSVFGWATEDTLNEAGEITYTQWMVGGRPIGGMMAMADLFGADVPPHWAVYFGVANADEAAATITRLGGTLVRPPVDIPEGRFANALDPHGASFSIFEAAD</sequence>
<dbReference type="CDD" id="cd07247">
    <property type="entry name" value="SgaA_N_like"/>
    <property type="match status" value="2"/>
</dbReference>
<dbReference type="RefSeq" id="WP_344075895.1">
    <property type="nucleotide sequence ID" value="NZ_BAAALS010000001.1"/>
</dbReference>
<dbReference type="PROSITE" id="PS51819">
    <property type="entry name" value="VOC"/>
    <property type="match status" value="2"/>
</dbReference>
<dbReference type="Pfam" id="PF00903">
    <property type="entry name" value="Glyoxalase"/>
    <property type="match status" value="2"/>
</dbReference>
<dbReference type="PANTHER" id="PTHR33993:SF14">
    <property type="entry name" value="GB|AAF24581.1"/>
    <property type="match status" value="1"/>
</dbReference>
<dbReference type="InterPro" id="IPR037523">
    <property type="entry name" value="VOC_core"/>
</dbReference>
<proteinExistence type="predicted"/>
<feature type="domain" description="VOC" evidence="1">
    <location>
        <begin position="132"/>
        <end position="250"/>
    </location>
</feature>
<dbReference type="InterPro" id="IPR052164">
    <property type="entry name" value="Anthracycline_SecMetBiosynth"/>
</dbReference>
<dbReference type="Proteomes" id="UP001500655">
    <property type="component" value="Unassembled WGS sequence"/>
</dbReference>
<dbReference type="PANTHER" id="PTHR33993">
    <property type="entry name" value="GLYOXALASE-RELATED"/>
    <property type="match status" value="1"/>
</dbReference>
<organism evidence="2 3">
    <name type="scientific">Luedemannella helvata</name>
    <dbReference type="NCBI Taxonomy" id="349315"/>
    <lineage>
        <taxon>Bacteria</taxon>
        <taxon>Bacillati</taxon>
        <taxon>Actinomycetota</taxon>
        <taxon>Actinomycetes</taxon>
        <taxon>Micromonosporales</taxon>
        <taxon>Micromonosporaceae</taxon>
        <taxon>Luedemannella</taxon>
    </lineage>
</organism>
<keyword evidence="3" id="KW-1185">Reference proteome</keyword>